<dbReference type="InterPro" id="IPR015424">
    <property type="entry name" value="PyrdxlP-dep_Trfase"/>
</dbReference>
<dbReference type="InterPro" id="IPR015421">
    <property type="entry name" value="PyrdxlP-dep_Trfase_major"/>
</dbReference>
<dbReference type="InterPro" id="IPR005814">
    <property type="entry name" value="Aminotrans_3"/>
</dbReference>
<comment type="cofactor">
    <cofactor evidence="1">
        <name>pyridoxal 5'-phosphate</name>
        <dbReference type="ChEBI" id="CHEBI:597326"/>
    </cofactor>
</comment>
<proteinExistence type="inferred from homology"/>
<evidence type="ECO:0000313" key="5">
    <source>
        <dbReference type="EMBL" id="AWB48406.1"/>
    </source>
</evidence>
<dbReference type="GO" id="GO:0030170">
    <property type="term" value="F:pyridoxal phosphate binding"/>
    <property type="evidence" value="ECO:0007669"/>
    <property type="project" value="InterPro"/>
</dbReference>
<dbReference type="InterPro" id="IPR049704">
    <property type="entry name" value="Aminotrans_3_PPA_site"/>
</dbReference>
<keyword evidence="6" id="KW-1185">Reference proteome</keyword>
<protein>
    <submittedName>
        <fullName evidence="5">Aspartate aminotransferase family protein</fullName>
    </submittedName>
</protein>
<dbReference type="Pfam" id="PF00202">
    <property type="entry name" value="Aminotran_3"/>
    <property type="match status" value="1"/>
</dbReference>
<dbReference type="PROSITE" id="PS00600">
    <property type="entry name" value="AA_TRANSFER_CLASS_3"/>
    <property type="match status" value="1"/>
</dbReference>
<dbReference type="PANTHER" id="PTHR45688:SF13">
    <property type="entry name" value="ALANINE--GLYOXYLATE AMINOTRANSFERASE 2-LIKE"/>
    <property type="match status" value="1"/>
</dbReference>
<dbReference type="KEGG" id="geh:HYN69_07650"/>
<dbReference type="Proteomes" id="UP000244496">
    <property type="component" value="Chromosome"/>
</dbReference>
<keyword evidence="5" id="KW-0808">Transferase</keyword>
<reference evidence="5 6" key="1">
    <citation type="submission" date="2018-04" db="EMBL/GenBank/DDBJ databases">
        <title>Genome sequencing of Gemmobacter.</title>
        <authorList>
            <person name="Yi H."/>
            <person name="Baek M.-G."/>
        </authorList>
    </citation>
    <scope>NUCLEOTIDE SEQUENCE [LARGE SCALE GENOMIC DNA]</scope>
    <source>
        <strain evidence="5 6">HYN0069</strain>
    </source>
</reference>
<dbReference type="CDD" id="cd00610">
    <property type="entry name" value="OAT_like"/>
    <property type="match status" value="1"/>
</dbReference>
<evidence type="ECO:0000313" key="6">
    <source>
        <dbReference type="Proteomes" id="UP000244496"/>
    </source>
</evidence>
<accession>A0A2S0UKS8</accession>
<evidence type="ECO:0000256" key="3">
    <source>
        <dbReference type="ARBA" id="ARBA00022898"/>
    </source>
</evidence>
<evidence type="ECO:0000256" key="4">
    <source>
        <dbReference type="RuleBase" id="RU003560"/>
    </source>
</evidence>
<dbReference type="SUPFAM" id="SSF53383">
    <property type="entry name" value="PLP-dependent transferases"/>
    <property type="match status" value="1"/>
</dbReference>
<organism evidence="5 6">
    <name type="scientific">Paragemmobacter aquarius</name>
    <dbReference type="NCBI Taxonomy" id="2169400"/>
    <lineage>
        <taxon>Bacteria</taxon>
        <taxon>Pseudomonadati</taxon>
        <taxon>Pseudomonadota</taxon>
        <taxon>Alphaproteobacteria</taxon>
        <taxon>Rhodobacterales</taxon>
        <taxon>Paracoccaceae</taxon>
        <taxon>Paragemmobacter</taxon>
    </lineage>
</organism>
<evidence type="ECO:0000256" key="2">
    <source>
        <dbReference type="ARBA" id="ARBA00008954"/>
    </source>
</evidence>
<name>A0A2S0UKS8_9RHOB</name>
<comment type="similarity">
    <text evidence="2 4">Belongs to the class-III pyridoxal-phosphate-dependent aminotransferase family.</text>
</comment>
<dbReference type="Gene3D" id="3.40.640.10">
    <property type="entry name" value="Type I PLP-dependent aspartate aminotransferase-like (Major domain)"/>
    <property type="match status" value="1"/>
</dbReference>
<dbReference type="EMBL" id="CP028918">
    <property type="protein sequence ID" value="AWB48406.1"/>
    <property type="molecule type" value="Genomic_DNA"/>
</dbReference>
<sequence>MRDPMPNAFVAGAVDLPEVEAALVARRQRVLGPAYRLFYETPVHLVRGEGVWLFDPEGNAYLDAYNNVASVGHCHPHVLAATARQAAQLASHTRYLHDTVLSYGEKLLSYFPSELCHVMFTCTGSEANDLAIRLARAATGGTGVIVTENAYHGVTAAVAEFSPSLGPGVPLGAHVRTVPAPDARAGDPAVTFTAHVQAAIDDLLRHGIKPAVLIVDTIFSSDGVFAQPAGFLKGAVAAIRAAGGLFIADEVQPGFGRTGAAMWGFQRHGVVPDMVSLGKPMGNGYPVAGLVMQPHVVADFGGKARYFNTFGGNAVACATAMAVLEVVEGEGLQENARKVGAEFAAALRGLRDPRLGELRDAGLFFGLDVLDGDRPDAAMAARIVNGLRDERVLISATGPKGHVLKIRPPLVFSGDHVGIFAERLVRVLARV</sequence>
<dbReference type="OrthoDB" id="9801834at2"/>
<dbReference type="PANTHER" id="PTHR45688">
    <property type="match status" value="1"/>
</dbReference>
<dbReference type="InterPro" id="IPR015422">
    <property type="entry name" value="PyrdxlP-dep_Trfase_small"/>
</dbReference>
<keyword evidence="5" id="KW-0032">Aminotransferase</keyword>
<dbReference type="RefSeq" id="WP_108435225.1">
    <property type="nucleotide sequence ID" value="NZ_CP028918.1"/>
</dbReference>
<keyword evidence="3 4" id="KW-0663">Pyridoxal phosphate</keyword>
<dbReference type="AlphaFoldDB" id="A0A2S0UKS8"/>
<evidence type="ECO:0000256" key="1">
    <source>
        <dbReference type="ARBA" id="ARBA00001933"/>
    </source>
</evidence>
<dbReference type="Gene3D" id="3.90.1150.10">
    <property type="entry name" value="Aspartate Aminotransferase, domain 1"/>
    <property type="match status" value="1"/>
</dbReference>
<gene>
    <name evidence="5" type="ORF">HYN69_07650</name>
</gene>
<dbReference type="GO" id="GO:0008483">
    <property type="term" value="F:transaminase activity"/>
    <property type="evidence" value="ECO:0007669"/>
    <property type="project" value="UniProtKB-KW"/>
</dbReference>
<dbReference type="PIRSF" id="PIRSF000521">
    <property type="entry name" value="Transaminase_4ab_Lys_Orn"/>
    <property type="match status" value="1"/>
</dbReference>